<dbReference type="EMBL" id="JXLP01000003">
    <property type="protein sequence ID" value="KIL79384.1"/>
    <property type="molecule type" value="Genomic_DNA"/>
</dbReference>
<dbReference type="InterPro" id="IPR021415">
    <property type="entry name" value="SAV0927-like"/>
</dbReference>
<dbReference type="Pfam" id="PF11256">
    <property type="entry name" value="SAV0927-like"/>
    <property type="match status" value="1"/>
</dbReference>
<evidence type="ECO:0008006" key="3">
    <source>
        <dbReference type="Google" id="ProtNLM"/>
    </source>
</evidence>
<reference evidence="1 2" key="1">
    <citation type="submission" date="2015-01" db="EMBL/GenBank/DDBJ databases">
        <title>Genome Assembly of Bacillus badius MTCC 1458.</title>
        <authorList>
            <person name="Verma A."/>
            <person name="Khatri I."/>
            <person name="Mual P."/>
            <person name="Subramanian S."/>
            <person name="Krishnamurthi S."/>
        </authorList>
    </citation>
    <scope>NUCLEOTIDE SEQUENCE [LARGE SCALE GENOMIC DNA]</scope>
    <source>
        <strain evidence="1 2">MTCC 1458</strain>
    </source>
</reference>
<dbReference type="Proteomes" id="UP000031982">
    <property type="component" value="Unassembled WGS sequence"/>
</dbReference>
<sequence>MDITFLMDESELQSNRFVCLMTEEHRYDFAIINTKQFLGNSIVLSLQNHRMVLMCEEDIEDRDYWPQRLGIEAGDIEAVQSFLYGVLGALEPAELSY</sequence>
<evidence type="ECO:0000313" key="1">
    <source>
        <dbReference type="EMBL" id="KIL79384.1"/>
    </source>
</evidence>
<name>A0ABR5AXA9_BACBA</name>
<evidence type="ECO:0000313" key="2">
    <source>
        <dbReference type="Proteomes" id="UP000031982"/>
    </source>
</evidence>
<dbReference type="RefSeq" id="WP_041113487.1">
    <property type="nucleotide sequence ID" value="NZ_JARTHD010000018.1"/>
</dbReference>
<comment type="caution">
    <text evidence="1">The sequence shown here is derived from an EMBL/GenBank/DDBJ whole genome shotgun (WGS) entry which is preliminary data.</text>
</comment>
<gene>
    <name evidence="1" type="ORF">SD77_3250</name>
</gene>
<accession>A0ABR5AXA9</accession>
<organism evidence="1 2">
    <name type="scientific">Bacillus badius</name>
    <dbReference type="NCBI Taxonomy" id="1455"/>
    <lineage>
        <taxon>Bacteria</taxon>
        <taxon>Bacillati</taxon>
        <taxon>Bacillota</taxon>
        <taxon>Bacilli</taxon>
        <taxon>Bacillales</taxon>
        <taxon>Bacillaceae</taxon>
        <taxon>Pseudobacillus</taxon>
    </lineage>
</organism>
<proteinExistence type="predicted"/>
<protein>
    <recommendedName>
        <fullName evidence="3">Protein dltD</fullName>
    </recommendedName>
</protein>
<keyword evidence="2" id="KW-1185">Reference proteome</keyword>